<dbReference type="GO" id="GO:0030416">
    <property type="term" value="P:methylamine metabolic process"/>
    <property type="evidence" value="ECO:0007669"/>
    <property type="project" value="InterPro"/>
</dbReference>
<feature type="domain" description="Methylamine utilisation protein MauE" evidence="6">
    <location>
        <begin position="11"/>
        <end position="144"/>
    </location>
</feature>
<evidence type="ECO:0000259" key="6">
    <source>
        <dbReference type="Pfam" id="PF07291"/>
    </source>
</evidence>
<evidence type="ECO:0000256" key="5">
    <source>
        <dbReference type="SAM" id="Phobius"/>
    </source>
</evidence>
<feature type="transmembrane region" description="Helical" evidence="5">
    <location>
        <begin position="160"/>
        <end position="177"/>
    </location>
</feature>
<evidence type="ECO:0000313" key="7">
    <source>
        <dbReference type="EMBL" id="PQB09053.1"/>
    </source>
</evidence>
<keyword evidence="8" id="KW-1185">Reference proteome</keyword>
<proteinExistence type="predicted"/>
<keyword evidence="3 5" id="KW-1133">Transmembrane helix</keyword>
<dbReference type="NCBIfam" id="NF045576">
    <property type="entry name" value="BT_3928_fam"/>
    <property type="match status" value="1"/>
</dbReference>
<evidence type="ECO:0000256" key="3">
    <source>
        <dbReference type="ARBA" id="ARBA00022989"/>
    </source>
</evidence>
<keyword evidence="4 5" id="KW-0472">Membrane</keyword>
<dbReference type="RefSeq" id="WP_104808273.1">
    <property type="nucleotide sequence ID" value="NZ_MQUA01000004.1"/>
</dbReference>
<comment type="subcellular location">
    <subcellularLocation>
        <location evidence="1">Membrane</location>
        <topology evidence="1">Multi-pass membrane protein</topology>
    </subcellularLocation>
</comment>
<sequence length="328" mass="37348">MRKAQTTFTFILVQIVRILVGALFIFSGFVKLVDPIGSQYKFEEYFSEGVLNMEFLIPYALIFSIVLIVAEILLGVMILIGYKQKFTVWSLFFLTLVFLFLTWYSAHYNKVTDCGCFGDAVKLTPWETFYKNVILIALIIILLIKVKLIKPIFSGKIPKVITLVSLAGFMFIVQHVLTHLPIIDFRAYAIGKNISEGMKYKDDGKIPPVHDFMLEDSQNDLAPKILKMEKVMLVIASNLNKSEFEGFPEIKIIADKAIEKGYKVYGVSASFSDIIELTKNKFELPFEFLFCDETTLKTMIRANPGIIILNKGTVVQKKNWSDAEDLEL</sequence>
<accession>A0A2S7L2W7</accession>
<reference evidence="7 8" key="1">
    <citation type="submission" date="2016-11" db="EMBL/GenBank/DDBJ databases">
        <title>Trade-off between light-utilization and light-protection in marine flavobacteria.</title>
        <authorList>
            <person name="Kumagai Y."/>
        </authorList>
    </citation>
    <scope>NUCLEOTIDE SEQUENCE [LARGE SCALE GENOMIC DNA]</scope>
    <source>
        <strain evidence="7 8">ATCC 700397</strain>
    </source>
</reference>
<comment type="caution">
    <text evidence="7">The sequence shown here is derived from an EMBL/GenBank/DDBJ whole genome shotgun (WGS) entry which is preliminary data.</text>
</comment>
<name>A0A2S7L2W7_9FLAO</name>
<gene>
    <name evidence="7" type="ORF">BST83_01535</name>
</gene>
<evidence type="ECO:0000256" key="1">
    <source>
        <dbReference type="ARBA" id="ARBA00004141"/>
    </source>
</evidence>
<feature type="transmembrane region" description="Helical" evidence="5">
    <location>
        <begin position="56"/>
        <end position="79"/>
    </location>
</feature>
<feature type="transmembrane region" description="Helical" evidence="5">
    <location>
        <begin position="86"/>
        <end position="104"/>
    </location>
</feature>
<dbReference type="Pfam" id="PF07291">
    <property type="entry name" value="MauE"/>
    <property type="match status" value="1"/>
</dbReference>
<feature type="transmembrane region" description="Helical" evidence="5">
    <location>
        <begin position="129"/>
        <end position="148"/>
    </location>
</feature>
<evidence type="ECO:0000256" key="2">
    <source>
        <dbReference type="ARBA" id="ARBA00022692"/>
    </source>
</evidence>
<organism evidence="7 8">
    <name type="scientific">Polaribacter filamentus</name>
    <dbReference type="NCBI Taxonomy" id="53483"/>
    <lineage>
        <taxon>Bacteria</taxon>
        <taxon>Pseudomonadati</taxon>
        <taxon>Bacteroidota</taxon>
        <taxon>Flavobacteriia</taxon>
        <taxon>Flavobacteriales</taxon>
        <taxon>Flavobacteriaceae</taxon>
    </lineage>
</organism>
<dbReference type="InterPro" id="IPR009908">
    <property type="entry name" value="Methylamine_util_MauE"/>
</dbReference>
<dbReference type="GO" id="GO:0016020">
    <property type="term" value="C:membrane"/>
    <property type="evidence" value="ECO:0007669"/>
    <property type="project" value="UniProtKB-SubCell"/>
</dbReference>
<dbReference type="AlphaFoldDB" id="A0A2S7L2W7"/>
<evidence type="ECO:0000256" key="4">
    <source>
        <dbReference type="ARBA" id="ARBA00023136"/>
    </source>
</evidence>
<keyword evidence="2 5" id="KW-0812">Transmembrane</keyword>
<feature type="transmembrane region" description="Helical" evidence="5">
    <location>
        <begin position="7"/>
        <end position="30"/>
    </location>
</feature>
<evidence type="ECO:0000313" key="8">
    <source>
        <dbReference type="Proteomes" id="UP000239522"/>
    </source>
</evidence>
<dbReference type="EMBL" id="MQUA01000004">
    <property type="protein sequence ID" value="PQB09053.1"/>
    <property type="molecule type" value="Genomic_DNA"/>
</dbReference>
<dbReference type="Proteomes" id="UP000239522">
    <property type="component" value="Unassembled WGS sequence"/>
</dbReference>
<protein>
    <submittedName>
        <fullName evidence="7">DoxX family protein</fullName>
    </submittedName>
</protein>
<dbReference type="OrthoDB" id="648842at2"/>